<keyword evidence="4 14" id="KW-0813">Transport</keyword>
<evidence type="ECO:0000256" key="15">
    <source>
        <dbReference type="SAM" id="Phobius"/>
    </source>
</evidence>
<evidence type="ECO:0000256" key="13">
    <source>
        <dbReference type="ARBA" id="ARBA00031176"/>
    </source>
</evidence>
<dbReference type="GO" id="GO:0034362">
    <property type="term" value="C:low-density lipoprotein particle"/>
    <property type="evidence" value="ECO:0007669"/>
    <property type="project" value="UniProtKB-UniRule"/>
</dbReference>
<dbReference type="InterPro" id="IPR008019">
    <property type="entry name" value="Apo-CII"/>
</dbReference>
<reference evidence="17" key="1">
    <citation type="submission" date="2025-08" db="UniProtKB">
        <authorList>
            <consortium name="RefSeq"/>
        </authorList>
    </citation>
    <scope>IDENTIFICATION</scope>
    <source>
        <strain evidence="17">Wakin</strain>
        <tissue evidence="17">Muscle</tissue>
    </source>
</reference>
<evidence type="ECO:0000256" key="7">
    <source>
        <dbReference type="ARBA" id="ARBA00022710"/>
    </source>
</evidence>
<evidence type="ECO:0000256" key="3">
    <source>
        <dbReference type="ARBA" id="ARBA00013947"/>
    </source>
</evidence>
<evidence type="ECO:0000256" key="8">
    <source>
        <dbReference type="ARBA" id="ARBA00022850"/>
    </source>
</evidence>
<keyword evidence="5 14" id="KW-0162">Chylomicron</keyword>
<dbReference type="Proteomes" id="UP000515129">
    <property type="component" value="Chromosome 16"/>
</dbReference>
<dbReference type="GO" id="GO:0043274">
    <property type="term" value="F:phospholipase binding"/>
    <property type="evidence" value="ECO:0007669"/>
    <property type="project" value="TreeGrafter"/>
</dbReference>
<keyword evidence="15" id="KW-0472">Membrane</keyword>
<evidence type="ECO:0000313" key="16">
    <source>
        <dbReference type="Proteomes" id="UP000515129"/>
    </source>
</evidence>
<dbReference type="CTD" id="344"/>
<dbReference type="PANTHER" id="PTHR16566">
    <property type="entry name" value="APOLIPOPROTEIN C-II"/>
    <property type="match status" value="1"/>
</dbReference>
<keyword evidence="16" id="KW-1185">Reference proteome</keyword>
<dbReference type="GO" id="GO:0016004">
    <property type="term" value="F:phospholipase activator activity"/>
    <property type="evidence" value="ECO:0007669"/>
    <property type="project" value="TreeGrafter"/>
</dbReference>
<keyword evidence="15" id="KW-1133">Transmembrane helix</keyword>
<dbReference type="GO" id="GO:0016042">
    <property type="term" value="P:lipid catabolic process"/>
    <property type="evidence" value="ECO:0007669"/>
    <property type="project" value="UniProtKB-UniRule"/>
</dbReference>
<evidence type="ECO:0000256" key="6">
    <source>
        <dbReference type="ARBA" id="ARBA00022525"/>
    </source>
</evidence>
<keyword evidence="6 14" id="KW-0964">Secreted</keyword>
<evidence type="ECO:0000256" key="2">
    <source>
        <dbReference type="ARBA" id="ARBA00007221"/>
    </source>
</evidence>
<dbReference type="Pfam" id="PF05355">
    <property type="entry name" value="Apo-CII"/>
    <property type="match status" value="1"/>
</dbReference>
<dbReference type="AlphaFoldDB" id="A0A6P6R4V9"/>
<dbReference type="GO" id="GO:0006869">
    <property type="term" value="P:lipid transport"/>
    <property type="evidence" value="ECO:0007669"/>
    <property type="project" value="UniProtKB-UniRule"/>
</dbReference>
<dbReference type="InterPro" id="IPR023121">
    <property type="entry name" value="ApoC-II_dom_sf"/>
</dbReference>
<comment type="function">
    <text evidence="14">Component of chylomicrons, very low-density lipoproteins (VLDL), low-density lipoproteins (LDL), and high-density lipoproteins (HDL) in plasma. Plays an important role in lipoprotein metabolism as an activator of lipoprotein lipase.</text>
</comment>
<evidence type="ECO:0000256" key="14">
    <source>
        <dbReference type="RuleBase" id="RU368054"/>
    </source>
</evidence>
<keyword evidence="8 14" id="KW-0345">HDL</keyword>
<dbReference type="GO" id="GO:0034361">
    <property type="term" value="C:very-low-density lipoprotein particle"/>
    <property type="evidence" value="ECO:0007669"/>
    <property type="project" value="UniProtKB-UniRule"/>
</dbReference>
<dbReference type="GO" id="GO:0042627">
    <property type="term" value="C:chylomicron"/>
    <property type="evidence" value="ECO:0007669"/>
    <property type="project" value="UniProtKB-UniRule"/>
</dbReference>
<keyword evidence="15" id="KW-0812">Transmembrane</keyword>
<feature type="transmembrane region" description="Helical" evidence="15">
    <location>
        <begin position="32"/>
        <end position="51"/>
    </location>
</feature>
<keyword evidence="7 14" id="KW-0427">LDL</keyword>
<protein>
    <recommendedName>
        <fullName evidence="3 14">Apolipoprotein C-II</fullName>
        <shortName evidence="14">Apo-CII</shortName>
        <shortName evidence="14">ApoC-II</shortName>
    </recommendedName>
    <alternativeName>
        <fullName evidence="13 14">Apolipoprotein C2</fullName>
    </alternativeName>
</protein>
<keyword evidence="12 14" id="KW-0850">VLDL</keyword>
<evidence type="ECO:0000256" key="1">
    <source>
        <dbReference type="ARBA" id="ARBA00004613"/>
    </source>
</evidence>
<accession>A0A6P6R4V9</accession>
<evidence type="ECO:0000256" key="5">
    <source>
        <dbReference type="ARBA" id="ARBA00022513"/>
    </source>
</evidence>
<keyword evidence="14" id="KW-0732">Signal</keyword>
<dbReference type="RefSeq" id="XP_026140844.1">
    <property type="nucleotide sequence ID" value="XM_026285059.1"/>
</dbReference>
<sequence length="134" mass="15064">MSIHVKSHIFLTGQGVLPLTCLTHFLQRRNSIPVIMNKLLVITAVIAFLALGAESFRVPRQAEEERGTISTVVDTLKSYYDQSVDTASGYVETIKGYKLNEKAKNLYDDTVRAVSTYAGISYDQLYHMLYPQES</sequence>
<dbReference type="GO" id="GO:0034364">
    <property type="term" value="C:high-density lipoprotein particle"/>
    <property type="evidence" value="ECO:0007669"/>
    <property type="project" value="UniProtKB-KW"/>
</dbReference>
<gene>
    <name evidence="17" type="primary">apoc2</name>
</gene>
<dbReference type="OrthoDB" id="9881800at2759"/>
<comment type="similarity">
    <text evidence="2 14">Belongs to the apolipoprotein C2 family.</text>
</comment>
<evidence type="ECO:0000256" key="11">
    <source>
        <dbReference type="ARBA" id="ARBA00023098"/>
    </source>
</evidence>
<feature type="transmembrane region" description="Helical" evidence="15">
    <location>
        <begin position="7"/>
        <end position="26"/>
    </location>
</feature>
<organism evidence="16 17">
    <name type="scientific">Carassius auratus</name>
    <name type="common">Goldfish</name>
    <dbReference type="NCBI Taxonomy" id="7957"/>
    <lineage>
        <taxon>Eukaryota</taxon>
        <taxon>Metazoa</taxon>
        <taxon>Chordata</taxon>
        <taxon>Craniata</taxon>
        <taxon>Vertebrata</taxon>
        <taxon>Euteleostomi</taxon>
        <taxon>Actinopterygii</taxon>
        <taxon>Neopterygii</taxon>
        <taxon>Teleostei</taxon>
        <taxon>Ostariophysi</taxon>
        <taxon>Cypriniformes</taxon>
        <taxon>Cyprinidae</taxon>
        <taxon>Cyprininae</taxon>
        <taxon>Carassius</taxon>
    </lineage>
</organism>
<evidence type="ECO:0000256" key="10">
    <source>
        <dbReference type="ARBA" id="ARBA00023055"/>
    </source>
</evidence>
<evidence type="ECO:0000313" key="17">
    <source>
        <dbReference type="RefSeq" id="XP_026140844.1"/>
    </source>
</evidence>
<evidence type="ECO:0000256" key="4">
    <source>
        <dbReference type="ARBA" id="ARBA00022448"/>
    </source>
</evidence>
<proteinExistence type="inferred from homology"/>
<dbReference type="KEGG" id="caua:113116731"/>
<dbReference type="PANTHER" id="PTHR16566:SF0">
    <property type="entry name" value="APOLIPOPROTEIN C-II"/>
    <property type="match status" value="1"/>
</dbReference>
<evidence type="ECO:0000256" key="12">
    <source>
        <dbReference type="ARBA" id="ARBA00023313"/>
    </source>
</evidence>
<keyword evidence="10 14" id="KW-0445">Lipid transport</keyword>
<comment type="subcellular location">
    <subcellularLocation>
        <location evidence="1 14">Secreted</location>
    </subcellularLocation>
</comment>
<keyword evidence="9 14" id="KW-0442">Lipid degradation</keyword>
<keyword evidence="11 14" id="KW-0443">Lipid metabolism</keyword>
<dbReference type="GO" id="GO:0060697">
    <property type="term" value="P:positive regulation of phospholipid catabolic process"/>
    <property type="evidence" value="ECO:0007669"/>
    <property type="project" value="TreeGrafter"/>
</dbReference>
<evidence type="ECO:0000256" key="9">
    <source>
        <dbReference type="ARBA" id="ARBA00022963"/>
    </source>
</evidence>
<dbReference type="Gene3D" id="1.10.1440.10">
    <property type="entry name" value="Apolipoprotein C-II"/>
    <property type="match status" value="1"/>
</dbReference>
<name>A0A6P6R4V9_CARAU</name>